<protein>
    <submittedName>
        <fullName evidence="1">Uncharacterized protein</fullName>
    </submittedName>
</protein>
<dbReference type="EMBL" id="JAJSOF020000037">
    <property type="protein sequence ID" value="KAJ4428312.1"/>
    <property type="molecule type" value="Genomic_DNA"/>
</dbReference>
<accession>A0ABQ8S346</accession>
<keyword evidence="2" id="KW-1185">Reference proteome</keyword>
<comment type="caution">
    <text evidence="1">The sequence shown here is derived from an EMBL/GenBank/DDBJ whole genome shotgun (WGS) entry which is preliminary data.</text>
</comment>
<evidence type="ECO:0000313" key="1">
    <source>
        <dbReference type="EMBL" id="KAJ4428312.1"/>
    </source>
</evidence>
<reference evidence="1 2" key="1">
    <citation type="journal article" date="2022" name="Allergy">
        <title>Genome assembly and annotation of Periplaneta americana reveal a comprehensive cockroach allergen profile.</title>
        <authorList>
            <person name="Wang L."/>
            <person name="Xiong Q."/>
            <person name="Saelim N."/>
            <person name="Wang L."/>
            <person name="Nong W."/>
            <person name="Wan A.T."/>
            <person name="Shi M."/>
            <person name="Liu X."/>
            <person name="Cao Q."/>
            <person name="Hui J.H.L."/>
            <person name="Sookrung N."/>
            <person name="Leung T.F."/>
            <person name="Tungtrongchitr A."/>
            <person name="Tsui S.K.W."/>
        </authorList>
    </citation>
    <scope>NUCLEOTIDE SEQUENCE [LARGE SCALE GENOMIC DNA]</scope>
    <source>
        <strain evidence="1">PWHHKU_190912</strain>
    </source>
</reference>
<organism evidence="1 2">
    <name type="scientific">Periplaneta americana</name>
    <name type="common">American cockroach</name>
    <name type="synonym">Blatta americana</name>
    <dbReference type="NCBI Taxonomy" id="6978"/>
    <lineage>
        <taxon>Eukaryota</taxon>
        <taxon>Metazoa</taxon>
        <taxon>Ecdysozoa</taxon>
        <taxon>Arthropoda</taxon>
        <taxon>Hexapoda</taxon>
        <taxon>Insecta</taxon>
        <taxon>Pterygota</taxon>
        <taxon>Neoptera</taxon>
        <taxon>Polyneoptera</taxon>
        <taxon>Dictyoptera</taxon>
        <taxon>Blattodea</taxon>
        <taxon>Blattoidea</taxon>
        <taxon>Blattidae</taxon>
        <taxon>Blattinae</taxon>
        <taxon>Periplaneta</taxon>
    </lineage>
</organism>
<sequence>MNAEPSSKINNEDNSILGNVCKMVDNDGSFRQRAVIKFLVKRRKSAAEIHTQTSAYIRRCAWTPAMLRDRRNISKMGTRPSKMSLVPVLSMILWFTISLHEVQTAKNIHGFCDLVQIQELCNIDTLKINQAALFEEAKKTSQCLMDKSRDYEGHNVVRDVGDQCLKYTDEKR</sequence>
<gene>
    <name evidence="1" type="ORF">ANN_24331</name>
</gene>
<proteinExistence type="predicted"/>
<dbReference type="Proteomes" id="UP001148838">
    <property type="component" value="Unassembled WGS sequence"/>
</dbReference>
<evidence type="ECO:0000313" key="2">
    <source>
        <dbReference type="Proteomes" id="UP001148838"/>
    </source>
</evidence>
<name>A0ABQ8S346_PERAM</name>